<dbReference type="PROSITE" id="PS50113">
    <property type="entry name" value="PAC"/>
    <property type="match status" value="1"/>
</dbReference>
<keyword evidence="2" id="KW-0597">Phosphoprotein</keyword>
<keyword evidence="7" id="KW-0378">Hydrolase</keyword>
<dbReference type="InterPro" id="IPR001932">
    <property type="entry name" value="PPM-type_phosphatase-like_dom"/>
</dbReference>
<keyword evidence="8" id="KW-0067">ATP-binding</keyword>
<evidence type="ECO:0000256" key="10">
    <source>
        <dbReference type="ARBA" id="ARBA00022912"/>
    </source>
</evidence>
<dbReference type="OrthoDB" id="118142at2"/>
<dbReference type="SMART" id="SM00065">
    <property type="entry name" value="GAF"/>
    <property type="match status" value="1"/>
</dbReference>
<dbReference type="FunFam" id="3.60.40.10:FF:000005">
    <property type="entry name" value="Serine/threonine protein phosphatase"/>
    <property type="match status" value="1"/>
</dbReference>
<dbReference type="InterPro" id="IPR013656">
    <property type="entry name" value="PAS_4"/>
</dbReference>
<evidence type="ECO:0000313" key="19">
    <source>
        <dbReference type="Proteomes" id="UP000237846"/>
    </source>
</evidence>
<evidence type="ECO:0000256" key="6">
    <source>
        <dbReference type="ARBA" id="ARBA00022777"/>
    </source>
</evidence>
<keyword evidence="4" id="KW-0479">Metal-binding</keyword>
<dbReference type="SUPFAM" id="SSF55781">
    <property type="entry name" value="GAF domain-like"/>
    <property type="match status" value="1"/>
</dbReference>
<keyword evidence="9" id="KW-0460">Magnesium</keyword>
<keyword evidence="11" id="KW-0464">Manganese</keyword>
<evidence type="ECO:0000256" key="1">
    <source>
        <dbReference type="ARBA" id="ARBA00013081"/>
    </source>
</evidence>
<dbReference type="Pfam" id="PF08448">
    <property type="entry name" value="PAS_4"/>
    <property type="match status" value="1"/>
</dbReference>
<name>A0A2T0QCQ2_9ACTN</name>
<organism evidence="18 19">
    <name type="scientific">Allonocardiopsis opalescens</name>
    <dbReference type="NCBI Taxonomy" id="1144618"/>
    <lineage>
        <taxon>Bacteria</taxon>
        <taxon>Bacillati</taxon>
        <taxon>Actinomycetota</taxon>
        <taxon>Actinomycetes</taxon>
        <taxon>Streptosporangiales</taxon>
        <taxon>Allonocardiopsis</taxon>
    </lineage>
</organism>
<evidence type="ECO:0000256" key="2">
    <source>
        <dbReference type="ARBA" id="ARBA00022553"/>
    </source>
</evidence>
<proteinExistence type="predicted"/>
<protein>
    <recommendedName>
        <fullName evidence="1">protein-serine/threonine phosphatase</fullName>
        <ecNumber evidence="1">3.1.3.16</ecNumber>
    </recommendedName>
    <alternativeName>
        <fullName evidence="15">Protein-serine/threonine phosphatase</fullName>
    </alternativeName>
    <alternativeName>
        <fullName evidence="14">Serine/threonine-protein kinase</fullName>
    </alternativeName>
</protein>
<evidence type="ECO:0000256" key="5">
    <source>
        <dbReference type="ARBA" id="ARBA00022741"/>
    </source>
</evidence>
<keyword evidence="3" id="KW-0808">Transferase</keyword>
<comment type="catalytic activity">
    <reaction evidence="12">
        <text>O-phospho-L-seryl-[protein] + H2O = L-seryl-[protein] + phosphate</text>
        <dbReference type="Rhea" id="RHEA:20629"/>
        <dbReference type="Rhea" id="RHEA-COMP:9863"/>
        <dbReference type="Rhea" id="RHEA-COMP:11604"/>
        <dbReference type="ChEBI" id="CHEBI:15377"/>
        <dbReference type="ChEBI" id="CHEBI:29999"/>
        <dbReference type="ChEBI" id="CHEBI:43474"/>
        <dbReference type="ChEBI" id="CHEBI:83421"/>
        <dbReference type="EC" id="3.1.3.16"/>
    </reaction>
</comment>
<evidence type="ECO:0000256" key="16">
    <source>
        <dbReference type="SAM" id="MobiDB-lite"/>
    </source>
</evidence>
<evidence type="ECO:0000256" key="8">
    <source>
        <dbReference type="ARBA" id="ARBA00022840"/>
    </source>
</evidence>
<dbReference type="GO" id="GO:0046872">
    <property type="term" value="F:metal ion binding"/>
    <property type="evidence" value="ECO:0007669"/>
    <property type="project" value="UniProtKB-KW"/>
</dbReference>
<comment type="function">
    <text evidence="13">Primarily acts as an independent SigF regulator that is sensitive to the osmosensory signal, mediating the cross talk of PknD with the SigF regulon. Possesses both phosphatase and kinase activities. The kinase domain functions as a classic anti-sigma factor-like kinase to phosphorylate the anti-anti-sigma factor domain at the canonical regulatory site, and the phosphatase domain antagonizes this activity.</text>
</comment>
<dbReference type="GO" id="GO:0004722">
    <property type="term" value="F:protein serine/threonine phosphatase activity"/>
    <property type="evidence" value="ECO:0007669"/>
    <property type="project" value="UniProtKB-EC"/>
</dbReference>
<dbReference type="Gene3D" id="3.30.450.40">
    <property type="match status" value="1"/>
</dbReference>
<dbReference type="AlphaFoldDB" id="A0A2T0QCQ2"/>
<dbReference type="GO" id="GO:0005524">
    <property type="term" value="F:ATP binding"/>
    <property type="evidence" value="ECO:0007669"/>
    <property type="project" value="UniProtKB-KW"/>
</dbReference>
<dbReference type="EMBL" id="PVZC01000001">
    <property type="protein sequence ID" value="PRY01651.1"/>
    <property type="molecule type" value="Genomic_DNA"/>
</dbReference>
<accession>A0A2T0QCQ2</accession>
<sequence>MAADSDRRLDDPDRLDALRRLSLLDTSTPPAFDRLARVAARTLGAPIGLVNIIERDSQFFKGCSGLTMRAMPISWGFCSRVLAQDAPLLLNDLRADTELAENPATSVVGIGAYAGVPLRDRSGNVLGTLCVCDYEAREWTGDDIEALADIAESVLTEITLRVEADEHSRLLAGFEDTPCLVAITRGPNHALAYANAAHQRVFGVAREGTPSKSAFPGAVESGWLPLLDRVLGTGLPARIIETEVKPHGAPPDTREYFTFVCNPLRTLAGDVDSILTVAVDVTDQMLTQQELRESRQHIRDTALTLQRSLLLEEPHDPGTLEVATRYVTGSRELDDDEGADGGQGAEADTMPEVGGDWFDVIPLGVGRTALIIGDVMGRGVRAAAVMGQMRTAVRSYARLDLPPTEILGLLDDLVEEVAPEQFVTCVYAVYDPTERELVYASAGHLPPLLVRPDGSVERLESAKGAPLGVQAGPYVAGRIRLPIGSTVALYTDGLVEDPGQDIDTGIDSLASLLGESWTELDDECDRVLKRLRSQRHHLDDAALLLFRIPEIAGRRRHSVLKLPAERASAGNARDFTAGALREWAIPQSTVDDVVLVVSELVSNALRHAGSPVELHLRHENGQIHLDVRDNNGDLPRQRPRESLEENGRGLQIVGMLGQRWGARRTEAGKSVWCEFAAPGLSLPEG</sequence>
<dbReference type="RefSeq" id="WP_106237719.1">
    <property type="nucleotide sequence ID" value="NZ_PVZC01000001.1"/>
</dbReference>
<evidence type="ECO:0000256" key="13">
    <source>
        <dbReference type="ARBA" id="ARBA00056274"/>
    </source>
</evidence>
<evidence type="ECO:0000256" key="14">
    <source>
        <dbReference type="ARBA" id="ARBA00075117"/>
    </source>
</evidence>
<dbReference type="PANTHER" id="PTHR43156">
    <property type="entry name" value="STAGE II SPORULATION PROTEIN E-RELATED"/>
    <property type="match status" value="1"/>
</dbReference>
<keyword evidence="5" id="KW-0547">Nucleotide-binding</keyword>
<evidence type="ECO:0000256" key="9">
    <source>
        <dbReference type="ARBA" id="ARBA00022842"/>
    </source>
</evidence>
<evidence type="ECO:0000256" key="11">
    <source>
        <dbReference type="ARBA" id="ARBA00023211"/>
    </source>
</evidence>
<dbReference type="PANTHER" id="PTHR43156:SF2">
    <property type="entry name" value="STAGE II SPORULATION PROTEIN E"/>
    <property type="match status" value="1"/>
</dbReference>
<evidence type="ECO:0000256" key="12">
    <source>
        <dbReference type="ARBA" id="ARBA00047761"/>
    </source>
</evidence>
<dbReference type="InterPro" id="IPR000700">
    <property type="entry name" value="PAS-assoc_C"/>
</dbReference>
<feature type="region of interest" description="Disordered" evidence="16">
    <location>
        <begin position="626"/>
        <end position="646"/>
    </location>
</feature>
<dbReference type="Pfam" id="PF07228">
    <property type="entry name" value="SpoIIE"/>
    <property type="match status" value="1"/>
</dbReference>
<evidence type="ECO:0000313" key="18">
    <source>
        <dbReference type="EMBL" id="PRY01651.1"/>
    </source>
</evidence>
<keyword evidence="6" id="KW-0418">Kinase</keyword>
<evidence type="ECO:0000256" key="15">
    <source>
        <dbReference type="ARBA" id="ARBA00081350"/>
    </source>
</evidence>
<feature type="domain" description="PAC" evidence="17">
    <location>
        <begin position="238"/>
        <end position="293"/>
    </location>
</feature>
<dbReference type="Gene3D" id="3.60.40.10">
    <property type="entry name" value="PPM-type phosphatase domain"/>
    <property type="match status" value="1"/>
</dbReference>
<dbReference type="GO" id="GO:0016301">
    <property type="term" value="F:kinase activity"/>
    <property type="evidence" value="ECO:0007669"/>
    <property type="project" value="UniProtKB-KW"/>
</dbReference>
<dbReference type="InterPro" id="IPR003018">
    <property type="entry name" value="GAF"/>
</dbReference>
<dbReference type="Pfam" id="PF01590">
    <property type="entry name" value="GAF"/>
    <property type="match status" value="1"/>
</dbReference>
<evidence type="ECO:0000256" key="7">
    <source>
        <dbReference type="ARBA" id="ARBA00022801"/>
    </source>
</evidence>
<evidence type="ECO:0000259" key="17">
    <source>
        <dbReference type="PROSITE" id="PS50113"/>
    </source>
</evidence>
<dbReference type="InterPro" id="IPR052016">
    <property type="entry name" value="Bact_Sigma-Reg"/>
</dbReference>
<gene>
    <name evidence="18" type="ORF">CLV72_101235</name>
</gene>
<dbReference type="InterPro" id="IPR036890">
    <property type="entry name" value="HATPase_C_sf"/>
</dbReference>
<dbReference type="Gene3D" id="3.30.565.10">
    <property type="entry name" value="Histidine kinase-like ATPase, C-terminal domain"/>
    <property type="match status" value="1"/>
</dbReference>
<comment type="caution">
    <text evidence="18">The sequence shown here is derived from an EMBL/GenBank/DDBJ whole genome shotgun (WGS) entry which is preliminary data.</text>
</comment>
<reference evidence="18 19" key="1">
    <citation type="submission" date="2018-03" db="EMBL/GenBank/DDBJ databases">
        <title>Genomic Encyclopedia of Archaeal and Bacterial Type Strains, Phase II (KMG-II): from individual species to whole genera.</title>
        <authorList>
            <person name="Goeker M."/>
        </authorList>
    </citation>
    <scope>NUCLEOTIDE SEQUENCE [LARGE SCALE GENOMIC DNA]</scope>
    <source>
        <strain evidence="18 19">DSM 45601</strain>
    </source>
</reference>
<dbReference type="CDD" id="cd16936">
    <property type="entry name" value="HATPase_RsbW-like"/>
    <property type="match status" value="1"/>
</dbReference>
<keyword evidence="19" id="KW-1185">Reference proteome</keyword>
<dbReference type="EC" id="3.1.3.16" evidence="1"/>
<evidence type="ECO:0000256" key="3">
    <source>
        <dbReference type="ARBA" id="ARBA00022679"/>
    </source>
</evidence>
<evidence type="ECO:0000256" key="4">
    <source>
        <dbReference type="ARBA" id="ARBA00022723"/>
    </source>
</evidence>
<dbReference type="InterPro" id="IPR003594">
    <property type="entry name" value="HATPase_dom"/>
</dbReference>
<dbReference type="Pfam" id="PF13581">
    <property type="entry name" value="HATPase_c_2"/>
    <property type="match status" value="1"/>
</dbReference>
<dbReference type="Gene3D" id="3.30.450.20">
    <property type="entry name" value="PAS domain"/>
    <property type="match status" value="1"/>
</dbReference>
<dbReference type="InterPro" id="IPR029016">
    <property type="entry name" value="GAF-like_dom_sf"/>
</dbReference>
<feature type="region of interest" description="Disordered" evidence="16">
    <location>
        <begin position="329"/>
        <end position="350"/>
    </location>
</feature>
<dbReference type="SUPFAM" id="SSF55874">
    <property type="entry name" value="ATPase domain of HSP90 chaperone/DNA topoisomerase II/histidine kinase"/>
    <property type="match status" value="1"/>
</dbReference>
<dbReference type="InterPro" id="IPR036457">
    <property type="entry name" value="PPM-type-like_dom_sf"/>
</dbReference>
<dbReference type="Proteomes" id="UP000237846">
    <property type="component" value="Unassembled WGS sequence"/>
</dbReference>
<dbReference type="SMART" id="SM00331">
    <property type="entry name" value="PP2C_SIG"/>
    <property type="match status" value="1"/>
</dbReference>
<keyword evidence="10" id="KW-0904">Protein phosphatase</keyword>